<accession>A0AAD2GTS0</accession>
<organism evidence="2 3">
    <name type="scientific">Mycena citricolor</name>
    <dbReference type="NCBI Taxonomy" id="2018698"/>
    <lineage>
        <taxon>Eukaryota</taxon>
        <taxon>Fungi</taxon>
        <taxon>Dikarya</taxon>
        <taxon>Basidiomycota</taxon>
        <taxon>Agaricomycotina</taxon>
        <taxon>Agaricomycetes</taxon>
        <taxon>Agaricomycetidae</taxon>
        <taxon>Agaricales</taxon>
        <taxon>Marasmiineae</taxon>
        <taxon>Mycenaceae</taxon>
        <taxon>Mycena</taxon>
    </lineage>
</organism>
<feature type="compositionally biased region" description="Basic and acidic residues" evidence="1">
    <location>
        <begin position="619"/>
        <end position="628"/>
    </location>
</feature>
<feature type="compositionally biased region" description="Basic residues" evidence="1">
    <location>
        <begin position="818"/>
        <end position="830"/>
    </location>
</feature>
<feature type="region of interest" description="Disordered" evidence="1">
    <location>
        <begin position="1"/>
        <end position="66"/>
    </location>
</feature>
<dbReference type="Proteomes" id="UP001295794">
    <property type="component" value="Unassembled WGS sequence"/>
</dbReference>
<feature type="compositionally biased region" description="Low complexity" evidence="1">
    <location>
        <begin position="395"/>
        <end position="406"/>
    </location>
</feature>
<feature type="region of interest" description="Disordered" evidence="1">
    <location>
        <begin position="619"/>
        <end position="657"/>
    </location>
</feature>
<dbReference type="AlphaFoldDB" id="A0AAD2GTS0"/>
<dbReference type="PRINTS" id="PR01217">
    <property type="entry name" value="PRICHEXTENSN"/>
</dbReference>
<feature type="compositionally biased region" description="Polar residues" evidence="1">
    <location>
        <begin position="322"/>
        <end position="333"/>
    </location>
</feature>
<feature type="compositionally biased region" description="Low complexity" evidence="1">
    <location>
        <begin position="343"/>
        <end position="354"/>
    </location>
</feature>
<name>A0AAD2GTS0_9AGAR</name>
<feature type="region of interest" description="Disordered" evidence="1">
    <location>
        <begin position="150"/>
        <end position="179"/>
    </location>
</feature>
<comment type="caution">
    <text evidence="2">The sequence shown here is derived from an EMBL/GenBank/DDBJ whole genome shotgun (WGS) entry which is preliminary data.</text>
</comment>
<feature type="compositionally biased region" description="Polar residues" evidence="1">
    <location>
        <begin position="743"/>
        <end position="753"/>
    </location>
</feature>
<dbReference type="InterPro" id="IPR029005">
    <property type="entry name" value="LIM-bd/SEUSS"/>
</dbReference>
<feature type="region of interest" description="Disordered" evidence="1">
    <location>
        <begin position="743"/>
        <end position="830"/>
    </location>
</feature>
<evidence type="ECO:0000313" key="3">
    <source>
        <dbReference type="Proteomes" id="UP001295794"/>
    </source>
</evidence>
<evidence type="ECO:0000256" key="1">
    <source>
        <dbReference type="SAM" id="MobiDB-lite"/>
    </source>
</evidence>
<feature type="compositionally biased region" description="Pro residues" evidence="1">
    <location>
        <begin position="48"/>
        <end position="62"/>
    </location>
</feature>
<protein>
    <recommendedName>
        <fullName evidence="4">LIM-domain binding protein-domain-containing protein</fullName>
    </recommendedName>
</protein>
<feature type="region of interest" description="Disordered" evidence="1">
    <location>
        <begin position="279"/>
        <end position="435"/>
    </location>
</feature>
<gene>
    <name evidence="2" type="ORF">MYCIT1_LOCUS1168</name>
</gene>
<feature type="compositionally biased region" description="Polar residues" evidence="1">
    <location>
        <begin position="211"/>
        <end position="231"/>
    </location>
</feature>
<feature type="compositionally biased region" description="Low complexity" evidence="1">
    <location>
        <begin position="372"/>
        <end position="385"/>
    </location>
</feature>
<feature type="region of interest" description="Disordered" evidence="1">
    <location>
        <begin position="204"/>
        <end position="263"/>
    </location>
</feature>
<dbReference type="PANTHER" id="PTHR10378">
    <property type="entry name" value="LIM DOMAIN-BINDING PROTEIN"/>
    <property type="match status" value="1"/>
</dbReference>
<sequence length="830" mass="88437">MSASGQYLSADPSAFPTSEIDPYMNNPMIRQSTAPNMIGLNNAAFMQPQPPNPHGGPNPPMGMLPGGPDMRFPQGHAAMVPRNMAMRPGPSARPPGMNPAMGGMGGLQGNPQMPGGGMGFPAGMMPSGGMGGVRRVVSNPVGGMGGMPPSMMQQQQQQLQQHQQQQQQQHQQHQMHQQHMLRLQHQQQQQQRVEMMRSGMVPTPVRGTPMASLSQPPSLNQVQPSNMSANAFPNPGPPPPSSPRTHTPVMNLPTGQQQQQRAPAHMFDMEYSHNQFQQRPMMGNGQFPFPPSSTPPLNMNESFPPSGSTPGRAPGAFPPTPAQQLSMNHSNENYGFMSPRPPSQQQQTRAPQHSPQHHDLRPESQPPPSGPPTGRTLTPRPGRVPMQPSPAQGTPPSNSSAPAAIAPRPPAPGSSDGTMMTGSASPPEMAPGPPVPRMTANPLLYSIGYGQGVLRMMQFSGILGSINPQAQSQKMQVSYWDLVIREYFTPKAVMKLTLWRDSMKNEAKPFEIGVPILPRFFLVTTQSGVKSMSLTLDGARERVASPGHAIVECVAAEWTCRYTNGHVVTLRGPLKARLVMCSLSPTSATPFVLKFDDLEFDATSHDKYVLIDSILGRRPVPDQRRGDDPSPPAGGDEDRGEPRVPIETGSIPGEPVNGFGIPQATMRCLELAESVGQMAELISYARDQTVGPIDALKAFAQKLREEQPGLLSSNPGAFFGLAGQPAQGNTLYSSAPSSVINAAQTPASTSSPQNGPPSAHNSPQKQHKMIPAKATAAAAVSAAPSTPTGTPPVPNATLKRKIPADNAASAVAEPPSKRTTRRRRGTGGGG</sequence>
<proteinExistence type="predicted"/>
<feature type="compositionally biased region" description="Low complexity" evidence="1">
    <location>
        <begin position="771"/>
        <end position="788"/>
    </location>
</feature>
<reference evidence="2" key="1">
    <citation type="submission" date="2023-11" db="EMBL/GenBank/DDBJ databases">
        <authorList>
            <person name="De Vega J J."/>
            <person name="De Vega J J."/>
        </authorList>
    </citation>
    <scope>NUCLEOTIDE SEQUENCE</scope>
</reference>
<feature type="compositionally biased region" description="Polar residues" evidence="1">
    <location>
        <begin position="295"/>
        <end position="309"/>
    </location>
</feature>
<dbReference type="Pfam" id="PF01803">
    <property type="entry name" value="LIM_bind"/>
    <property type="match status" value="1"/>
</dbReference>
<evidence type="ECO:0000313" key="2">
    <source>
        <dbReference type="EMBL" id="CAK5262445.1"/>
    </source>
</evidence>
<keyword evidence="3" id="KW-1185">Reference proteome</keyword>
<evidence type="ECO:0008006" key="4">
    <source>
        <dbReference type="Google" id="ProtNLM"/>
    </source>
</evidence>
<dbReference type="EMBL" id="CAVNYO010000017">
    <property type="protein sequence ID" value="CAK5262445.1"/>
    <property type="molecule type" value="Genomic_DNA"/>
</dbReference>